<dbReference type="InterPro" id="IPR005123">
    <property type="entry name" value="Oxoglu/Fe-dep_dioxygenase_dom"/>
</dbReference>
<evidence type="ECO:0000256" key="2">
    <source>
        <dbReference type="ARBA" id="ARBA00022723"/>
    </source>
</evidence>
<dbReference type="InterPro" id="IPR006620">
    <property type="entry name" value="Pro_4_hyd_alph"/>
</dbReference>
<name>A0A6J7WW28_9CAUD</name>
<keyword evidence="4" id="KW-0560">Oxidoreductase</keyword>
<organism evidence="7">
    <name type="scientific">uncultured Caudovirales phage</name>
    <dbReference type="NCBI Taxonomy" id="2100421"/>
    <lineage>
        <taxon>Viruses</taxon>
        <taxon>Duplodnaviria</taxon>
        <taxon>Heunggongvirae</taxon>
        <taxon>Uroviricota</taxon>
        <taxon>Caudoviricetes</taxon>
        <taxon>Peduoviridae</taxon>
        <taxon>Maltschvirus</taxon>
        <taxon>Maltschvirus maltsch</taxon>
    </lineage>
</organism>
<dbReference type="PROSITE" id="PS51471">
    <property type="entry name" value="FE2OG_OXY"/>
    <property type="match status" value="1"/>
</dbReference>
<evidence type="ECO:0000256" key="3">
    <source>
        <dbReference type="ARBA" id="ARBA00022964"/>
    </source>
</evidence>
<keyword evidence="5" id="KW-0408">Iron</keyword>
<evidence type="ECO:0000313" key="7">
    <source>
        <dbReference type="EMBL" id="CAB5222191.1"/>
    </source>
</evidence>
<dbReference type="Pfam" id="PF13640">
    <property type="entry name" value="2OG-FeII_Oxy_3"/>
    <property type="match status" value="1"/>
</dbReference>
<sequence>MSNNLKIEYLGDPKMGVIVYKGILSTDLNLIERLEQTIGDSETPPYMWMEALVGDQQKMPEYRDCVDCKLSPAHFENVPSQFAELSSVYNDTVIKLKECLSHYQSLYNITMDYMEAINYVRYKPGQHFAVHSDSGFSYNCTVSSVMYLNDNYKGGELWFPFLDLTYTPMAGDIVFFPSTYLYAHASNPITEGTKYSAVTMFDWNDRTHRNYGPTY</sequence>
<evidence type="ECO:0000259" key="6">
    <source>
        <dbReference type="PROSITE" id="PS51471"/>
    </source>
</evidence>
<dbReference type="Gene3D" id="2.60.120.620">
    <property type="entry name" value="q2cbj1_9rhob like domain"/>
    <property type="match status" value="1"/>
</dbReference>
<evidence type="ECO:0000256" key="4">
    <source>
        <dbReference type="ARBA" id="ARBA00023002"/>
    </source>
</evidence>
<dbReference type="EMBL" id="LR798301">
    <property type="protein sequence ID" value="CAB5222191.1"/>
    <property type="molecule type" value="Genomic_DNA"/>
</dbReference>
<dbReference type="InterPro" id="IPR045054">
    <property type="entry name" value="P4HA-like"/>
</dbReference>
<dbReference type="GO" id="GO:0005506">
    <property type="term" value="F:iron ion binding"/>
    <property type="evidence" value="ECO:0007669"/>
    <property type="project" value="InterPro"/>
</dbReference>
<keyword evidence="3 7" id="KW-0223">Dioxygenase</keyword>
<comment type="cofactor">
    <cofactor evidence="1">
        <name>L-ascorbate</name>
        <dbReference type="ChEBI" id="CHEBI:38290"/>
    </cofactor>
</comment>
<dbReference type="InterPro" id="IPR044862">
    <property type="entry name" value="Pro_4_hyd_alph_FE2OG_OXY"/>
</dbReference>
<evidence type="ECO:0000256" key="1">
    <source>
        <dbReference type="ARBA" id="ARBA00001961"/>
    </source>
</evidence>
<dbReference type="PANTHER" id="PTHR10869:SF246">
    <property type="entry name" value="TRANSMEMBRANE PROLYL 4-HYDROXYLASE"/>
    <property type="match status" value="1"/>
</dbReference>
<reference evidence="7" key="1">
    <citation type="submission" date="2020-05" db="EMBL/GenBank/DDBJ databases">
        <authorList>
            <person name="Chiriac C."/>
            <person name="Salcher M."/>
            <person name="Ghai R."/>
            <person name="Kavagutti S V."/>
        </authorList>
    </citation>
    <scope>NUCLEOTIDE SEQUENCE</scope>
</reference>
<proteinExistence type="predicted"/>
<keyword evidence="2" id="KW-0479">Metal-binding</keyword>
<accession>A0A6J7WW28</accession>
<dbReference type="GO" id="GO:0004656">
    <property type="term" value="F:procollagen-proline 4-dioxygenase activity"/>
    <property type="evidence" value="ECO:0007669"/>
    <property type="project" value="TreeGrafter"/>
</dbReference>
<dbReference type="GO" id="GO:0031418">
    <property type="term" value="F:L-ascorbic acid binding"/>
    <property type="evidence" value="ECO:0007669"/>
    <property type="project" value="InterPro"/>
</dbReference>
<gene>
    <name evidence="7" type="ORF">UFOVP361_12</name>
</gene>
<dbReference type="SMART" id="SM00702">
    <property type="entry name" value="P4Hc"/>
    <property type="match status" value="1"/>
</dbReference>
<feature type="domain" description="Fe2OG dioxygenase" evidence="6">
    <location>
        <begin position="110"/>
        <end position="205"/>
    </location>
</feature>
<dbReference type="PANTHER" id="PTHR10869">
    <property type="entry name" value="PROLYL 4-HYDROXYLASE ALPHA SUBUNIT"/>
    <property type="match status" value="1"/>
</dbReference>
<evidence type="ECO:0000256" key="5">
    <source>
        <dbReference type="ARBA" id="ARBA00023004"/>
    </source>
</evidence>
<protein>
    <submittedName>
        <fullName evidence="7">Oxoglutarate/iron-dependent dioxygenase</fullName>
    </submittedName>
</protein>